<proteinExistence type="predicted"/>
<dbReference type="dictyBase" id="DDB_G0281421"/>
<dbReference type="VEuPathDB" id="AmoebaDB:DDB_G0281421"/>
<sequence>MALTIINNYLDNNIEINKNEILFWKVYRNIYLKKQIFKQLESEIYFKDYRMCNTKSRIKFKDIKSLKWMIDNCEFELLKRKIENKEFIQISGEGIKSLVNIKDHSISLEILEMLMRNQRDNMETLRPLDFAIKHENMEMVKVLINEPYSMRITLMNIQSAVRACSPQFLDELIPLSDIDIRTGSIAHVYWILNRCDYKKQDFLNVIVKYPETIAPLGQSSLYNMLPPTFILDITSITSVEQLFSLIQVNLFKKKNNLGIKELVSLITVYDKFKYSINISKILIFFALYIENNPIQNINEIKSKMFEIFNNTNNNNSEIEKQLFKLFILEINSKEIYEIYFYKYFELIEEMDNNKRYKTIKFLNILPKFNEIIKSNDKNEIVNFIIELINQGNLRTPKYNNLFKKIMDTIINYLMDDEYYYKIIINEIKRKNLEKLFSIPFEWSPILKEIMIEPIDGGLNKLFINDKETIDWLSSTFKLKLINHRNVKTIYNNKMKKGLVQFSTHQLYTYSILMLNKYSYGKSLMRSLIYPSIYSHPLITVNGNKEYLNKSEIMELLFKSIISYNLNETLLYVSLIDLKNDFKQFISIWNRKSKSNEYRFLFLDQLFSKTDIGTIKNIKVEIVIDSIKYWINEAKSNLQNNDLELLFETIINYLYKKLIQNQNVKINQVIEIRELILKLNIKLEHTEFHVFYYLNIRSPKLIRCLLLNESVLSSPLCIRFPDGSKYYCYNHINNKLPTNKVPKILVPTKISFDLLFGNNGESFINLLEYLYQFRPHNVDTLLKFYLDINRFDLFLKGFQTYKKATDYGHIKSITFDFIEALSVGNIDHSKLIIFQKYIDLVKISNFKDEIQFVQDMSNFSISKNRIELVSFIINYFKLKNLKIYRPTFNLCHYNIFKYIFENHFNDIKSISVAFIDFGECVSSSDTFIQDSILLFELFLKYYPSSLDNVSNSLFFFNIKRTKLNSKIFDYLLSKKLITQENHN</sequence>
<dbReference type="PhylomeDB" id="Q54TZ7"/>
<comment type="caution">
    <text evidence="1">The sequence shown here is derived from an EMBL/GenBank/DDBJ whole genome shotgun (WGS) entry which is preliminary data.</text>
</comment>
<dbReference type="InParanoid" id="Q54TZ7"/>
<dbReference type="PaxDb" id="44689-DDB0205570"/>
<dbReference type="HOGENOM" id="CLU_303373_0_0_1"/>
<dbReference type="SMR" id="Q54TZ7"/>
<gene>
    <name evidence="1" type="ORF">DDB_G0281421</name>
</gene>
<dbReference type="GeneID" id="8623049"/>
<evidence type="ECO:0000313" key="2">
    <source>
        <dbReference type="Proteomes" id="UP000002195"/>
    </source>
</evidence>
<organism evidence="1 2">
    <name type="scientific">Dictyostelium discoideum</name>
    <name type="common">Social amoeba</name>
    <dbReference type="NCBI Taxonomy" id="44689"/>
    <lineage>
        <taxon>Eukaryota</taxon>
        <taxon>Amoebozoa</taxon>
        <taxon>Evosea</taxon>
        <taxon>Eumycetozoa</taxon>
        <taxon>Dictyostelia</taxon>
        <taxon>Dictyosteliales</taxon>
        <taxon>Dictyosteliaceae</taxon>
        <taxon>Dictyostelium</taxon>
    </lineage>
</organism>
<reference evidence="1 2" key="1">
    <citation type="journal article" date="2005" name="Nature">
        <title>The genome of the social amoeba Dictyostelium discoideum.</title>
        <authorList>
            <consortium name="The Dictyostelium discoideum Sequencing Consortium"/>
            <person name="Eichinger L."/>
            <person name="Pachebat J.A."/>
            <person name="Glockner G."/>
            <person name="Rajandream M.A."/>
            <person name="Sucgang R."/>
            <person name="Berriman M."/>
            <person name="Song J."/>
            <person name="Olsen R."/>
            <person name="Szafranski K."/>
            <person name="Xu Q."/>
            <person name="Tunggal B."/>
            <person name="Kummerfeld S."/>
            <person name="Madera M."/>
            <person name="Konfortov B.A."/>
            <person name="Rivero F."/>
            <person name="Bankier A.T."/>
            <person name="Lehmann R."/>
            <person name="Hamlin N."/>
            <person name="Davies R."/>
            <person name="Gaudet P."/>
            <person name="Fey P."/>
            <person name="Pilcher K."/>
            <person name="Chen G."/>
            <person name="Saunders D."/>
            <person name="Sodergren E."/>
            <person name="Davis P."/>
            <person name="Kerhornou A."/>
            <person name="Nie X."/>
            <person name="Hall N."/>
            <person name="Anjard C."/>
            <person name="Hemphill L."/>
            <person name="Bason N."/>
            <person name="Farbrother P."/>
            <person name="Desany B."/>
            <person name="Just E."/>
            <person name="Morio T."/>
            <person name="Rost R."/>
            <person name="Churcher C."/>
            <person name="Cooper J."/>
            <person name="Haydock S."/>
            <person name="van Driessche N."/>
            <person name="Cronin A."/>
            <person name="Goodhead I."/>
            <person name="Muzny D."/>
            <person name="Mourier T."/>
            <person name="Pain A."/>
            <person name="Lu M."/>
            <person name="Harper D."/>
            <person name="Lindsay R."/>
            <person name="Hauser H."/>
            <person name="James K."/>
            <person name="Quiles M."/>
            <person name="Madan Babu M."/>
            <person name="Saito T."/>
            <person name="Buchrieser C."/>
            <person name="Wardroper A."/>
            <person name="Felder M."/>
            <person name="Thangavelu M."/>
            <person name="Johnson D."/>
            <person name="Knights A."/>
            <person name="Loulseged H."/>
            <person name="Mungall K."/>
            <person name="Oliver K."/>
            <person name="Price C."/>
            <person name="Quail M.A."/>
            <person name="Urushihara H."/>
            <person name="Hernandez J."/>
            <person name="Rabbinowitsch E."/>
            <person name="Steffen D."/>
            <person name="Sanders M."/>
            <person name="Ma J."/>
            <person name="Kohara Y."/>
            <person name="Sharp S."/>
            <person name="Simmonds M."/>
            <person name="Spiegler S."/>
            <person name="Tivey A."/>
            <person name="Sugano S."/>
            <person name="White B."/>
            <person name="Walker D."/>
            <person name="Woodward J."/>
            <person name="Winckler T."/>
            <person name="Tanaka Y."/>
            <person name="Shaulsky G."/>
            <person name="Schleicher M."/>
            <person name="Weinstock G."/>
            <person name="Rosenthal A."/>
            <person name="Cox E.C."/>
            <person name="Chisholm R.L."/>
            <person name="Gibbs R."/>
            <person name="Loomis W.F."/>
            <person name="Platzer M."/>
            <person name="Kay R.R."/>
            <person name="Williams J."/>
            <person name="Dear P.H."/>
            <person name="Noegel A.A."/>
            <person name="Barrell B."/>
            <person name="Kuspa A."/>
        </authorList>
    </citation>
    <scope>NUCLEOTIDE SEQUENCE [LARGE SCALE GENOMIC DNA]</scope>
    <source>
        <strain evidence="1 2">AX4</strain>
    </source>
</reference>
<accession>Q54TZ7</accession>
<protein>
    <submittedName>
        <fullName evidence="1">Uncharacterized protein</fullName>
    </submittedName>
</protein>
<dbReference type="AlphaFoldDB" id="Q54TZ7"/>
<dbReference type="Proteomes" id="UP000002195">
    <property type="component" value="Unassembled WGS sequence"/>
</dbReference>
<dbReference type="KEGG" id="ddi:DDB_G0281421"/>
<evidence type="ECO:0000313" key="1">
    <source>
        <dbReference type="EMBL" id="EAL66692.1"/>
    </source>
</evidence>
<dbReference type="PANTHER" id="PTHR32142:SF63">
    <property type="entry name" value="ANKYRIN REPEAT-CONTAINING PROTEIN"/>
    <property type="match status" value="1"/>
</dbReference>
<dbReference type="PANTHER" id="PTHR32142">
    <property type="entry name" value="B BOX-TYPE DOMAIN-CONTAINING PROTEIN-RELATED"/>
    <property type="match status" value="1"/>
</dbReference>
<dbReference type="FunCoup" id="Q54TZ7">
    <property type="interactions" value="6"/>
</dbReference>
<dbReference type="EMBL" id="AAFI02000041">
    <property type="protein sequence ID" value="EAL66692.1"/>
    <property type="molecule type" value="Genomic_DNA"/>
</dbReference>
<name>Q54TZ7_DICDI</name>
<keyword evidence="2" id="KW-1185">Reference proteome</keyword>
<dbReference type="RefSeq" id="XP_640664.1">
    <property type="nucleotide sequence ID" value="XM_635572.1"/>
</dbReference>